<protein>
    <recommendedName>
        <fullName evidence="3">DUF3277 family protein</fullName>
    </recommendedName>
</protein>
<dbReference type="Proteomes" id="UP001519292">
    <property type="component" value="Unassembled WGS sequence"/>
</dbReference>
<evidence type="ECO:0008006" key="3">
    <source>
        <dbReference type="Google" id="ProtNLM"/>
    </source>
</evidence>
<sequence length="146" mass="15653">MANANSPQTGLMATFNGADSTIVVDGNVMVGYAASGDIVQVTWDNDRVSVDTDVMGTSVASQNNKTSATMTLNLNQMSPSNKVLIDLYNRGVNGQNFAVDVRNSAEHVYGTHCYIAKMPEVNSGEKAGTRAWQIHLLNAEIESILD</sequence>
<keyword evidence="2" id="KW-1185">Reference proteome</keyword>
<dbReference type="RefSeq" id="WP_209686641.1">
    <property type="nucleotide sequence ID" value="NZ_JAGGLU010000005.1"/>
</dbReference>
<comment type="caution">
    <text evidence="1">The sequence shown here is derived from an EMBL/GenBank/DDBJ whole genome shotgun (WGS) entry which is preliminary data.</text>
</comment>
<proteinExistence type="predicted"/>
<reference evidence="1 2" key="1">
    <citation type="submission" date="2021-03" db="EMBL/GenBank/DDBJ databases">
        <title>Genomic Encyclopedia of Type Strains, Phase IV (KMG-IV): sequencing the most valuable type-strain genomes for metagenomic binning, comparative biology and taxonomic classification.</title>
        <authorList>
            <person name="Goeker M."/>
        </authorList>
    </citation>
    <scope>NUCLEOTIDE SEQUENCE [LARGE SCALE GENOMIC DNA]</scope>
    <source>
        <strain evidence="1 2">DSM 101872</strain>
    </source>
</reference>
<accession>A0ABS4ME18</accession>
<dbReference type="Pfam" id="PF11681">
    <property type="entry name" value="Phage_Tube_PhiTE"/>
    <property type="match status" value="1"/>
</dbReference>
<dbReference type="InterPro" id="IPR021695">
    <property type="entry name" value="Phage_KPP10_Orf10"/>
</dbReference>
<dbReference type="NCBIfam" id="NF047581">
    <property type="entry name" value="gp105_phage_fam"/>
    <property type="match status" value="1"/>
</dbReference>
<dbReference type="EMBL" id="JAGGLU010000005">
    <property type="protein sequence ID" value="MBP2057896.1"/>
    <property type="molecule type" value="Genomic_DNA"/>
</dbReference>
<gene>
    <name evidence="1" type="ORF">J2Z60_001071</name>
</gene>
<evidence type="ECO:0000313" key="2">
    <source>
        <dbReference type="Proteomes" id="UP001519292"/>
    </source>
</evidence>
<name>A0ABS4ME18_9LACO</name>
<evidence type="ECO:0000313" key="1">
    <source>
        <dbReference type="EMBL" id="MBP2057896.1"/>
    </source>
</evidence>
<organism evidence="1 2">
    <name type="scientific">Lactobacillus colini</name>
    <dbReference type="NCBI Taxonomy" id="1819254"/>
    <lineage>
        <taxon>Bacteria</taxon>
        <taxon>Bacillati</taxon>
        <taxon>Bacillota</taxon>
        <taxon>Bacilli</taxon>
        <taxon>Lactobacillales</taxon>
        <taxon>Lactobacillaceae</taxon>
        <taxon>Lactobacillus</taxon>
    </lineage>
</organism>